<evidence type="ECO:0000259" key="7">
    <source>
        <dbReference type="PROSITE" id="PS51755"/>
    </source>
</evidence>
<dbReference type="GO" id="GO:0000160">
    <property type="term" value="P:phosphorelay signal transduction system"/>
    <property type="evidence" value="ECO:0007669"/>
    <property type="project" value="InterPro"/>
</dbReference>
<protein>
    <submittedName>
        <fullName evidence="8">DNA-binding SARP family transcriptional activator/tetratricopeptide (TPR) repeat protein</fullName>
    </submittedName>
</protein>
<dbReference type="SMART" id="SM01043">
    <property type="entry name" value="BTAD"/>
    <property type="match status" value="1"/>
</dbReference>
<dbReference type="InterPro" id="IPR019734">
    <property type="entry name" value="TPR_rpt"/>
</dbReference>
<comment type="similarity">
    <text evidence="1">Belongs to the AfsR/DnrI/RedD regulatory family.</text>
</comment>
<dbReference type="SUPFAM" id="SSF48452">
    <property type="entry name" value="TPR-like"/>
    <property type="match status" value="3"/>
</dbReference>
<dbReference type="Proteomes" id="UP001240236">
    <property type="component" value="Unassembled WGS sequence"/>
</dbReference>
<feature type="DNA-binding region" description="OmpR/PhoB-type" evidence="5">
    <location>
        <begin position="1"/>
        <end position="100"/>
    </location>
</feature>
<sequence length="949" mass="102906">MPEMWLQVLGPVRGRRDDVELELGPPQQRTLLAVLLAAAGEPVGMATILDVLWGDAPPAAAAATVQQYVSRLRRIIEPDRPARDTGGLLRRTAGGYQLAADDDQVDLLRWRALIRDARALYGADKAAAGAMFREAFALWTGPAAANLPPEARGHPVFAGLDREHVTTLVEAADDALSCGFGAALVPALDRAAVWHPFDEGVHARLLRALAAAGRRADGLRRYREVRDRLVGELGIEPGPLLQAAHRELLAEAAPAPEDRPRDEPRAVRPAQLPADLGSFSGRDVELDRLDSLAEGAMPLVVVGGLGGVGKTALALRWAHRVMSDYPDGQLYVDLRGFAPRNPPLSPVEALHGFLEALGVPRSNQPATLDGLSALYRSVLAGRKVLVVLDNARDDEQVRPLLPGTAGCAVVVTSRSYLGGLAVDEGARSVGLDVFSDADAYRYLRSRLGKERVDAEPEAAAEIIEVCGGLPLALAICAAWTERSPAFTLGTVAAEIRRRAGLDAFAGVATGRDVRAVFSWSYRRLSPGAAELFRRLGLHPGGDVALGTVASIAGRGTPETLTLLAELADAHLISELRPGRYGAHDLVRAYAAELGEPAERQETLRRTLDHYLHSLLAGAQLVNPLRTPIDTGGIADRVRPFTPRDTDEALAWFGEERENISAAMDAAEQHGLDPYLWYFAWGLNGYLMDQLGRWDEVIPAARRALAAAERQNSLWWRGYLHNALGICHHRFGDYAEAYRQWSLAVEVGRAADDPVRTGIGLAGMASTLTDNGRWPTGDEIERAAAFADEAVALCGHLDRDAPPGRPDPYTVRARELLGICAEFFALRILHRTGDVEAAAAELRRGIDMHRGVGNWAREGWGWELLGRIYQHVGQDAEAIEAYERGLALMQRWQWSGTEVLVSLAACHARLGDRAAAARLRARARRLADGVYHAYADQLRARLDAYETAEG</sequence>
<reference evidence="8 9" key="1">
    <citation type="submission" date="2023-07" db="EMBL/GenBank/DDBJ databases">
        <title>Sequencing the genomes of 1000 actinobacteria strains.</title>
        <authorList>
            <person name="Klenk H.-P."/>
        </authorList>
    </citation>
    <scope>NUCLEOTIDE SEQUENCE [LARGE SCALE GENOMIC DNA]</scope>
    <source>
        <strain evidence="8 9">DSM 44709</strain>
    </source>
</reference>
<dbReference type="InterPro" id="IPR027417">
    <property type="entry name" value="P-loop_NTPase"/>
</dbReference>
<dbReference type="PROSITE" id="PS51755">
    <property type="entry name" value="OMPR_PHOB"/>
    <property type="match status" value="1"/>
</dbReference>
<dbReference type="AlphaFoldDB" id="A0AAE4B487"/>
<keyword evidence="9" id="KW-1185">Reference proteome</keyword>
<feature type="region of interest" description="Disordered" evidence="6">
    <location>
        <begin position="253"/>
        <end position="272"/>
    </location>
</feature>
<proteinExistence type="inferred from homology"/>
<dbReference type="GO" id="GO:0043531">
    <property type="term" value="F:ADP binding"/>
    <property type="evidence" value="ECO:0007669"/>
    <property type="project" value="InterPro"/>
</dbReference>
<evidence type="ECO:0000313" key="9">
    <source>
        <dbReference type="Proteomes" id="UP001240236"/>
    </source>
</evidence>
<feature type="compositionally biased region" description="Basic and acidic residues" evidence="6">
    <location>
        <begin position="256"/>
        <end position="266"/>
    </location>
</feature>
<comment type="caution">
    <text evidence="8">The sequence shown here is derived from an EMBL/GenBank/DDBJ whole genome shotgun (WGS) entry which is preliminary data.</text>
</comment>
<dbReference type="PRINTS" id="PR00364">
    <property type="entry name" value="DISEASERSIST"/>
</dbReference>
<keyword evidence="2" id="KW-0805">Transcription regulation</keyword>
<dbReference type="GO" id="GO:0003677">
    <property type="term" value="F:DNA binding"/>
    <property type="evidence" value="ECO:0007669"/>
    <property type="project" value="UniProtKB-UniRule"/>
</dbReference>
<dbReference type="InterPro" id="IPR051677">
    <property type="entry name" value="AfsR-DnrI-RedD_regulator"/>
</dbReference>
<dbReference type="Gene3D" id="3.40.50.300">
    <property type="entry name" value="P-loop containing nucleotide triphosphate hydrolases"/>
    <property type="match status" value="1"/>
</dbReference>
<evidence type="ECO:0000256" key="2">
    <source>
        <dbReference type="ARBA" id="ARBA00023015"/>
    </source>
</evidence>
<dbReference type="GO" id="GO:0006355">
    <property type="term" value="P:regulation of DNA-templated transcription"/>
    <property type="evidence" value="ECO:0007669"/>
    <property type="project" value="InterPro"/>
</dbReference>
<dbReference type="SUPFAM" id="SSF52540">
    <property type="entry name" value="P-loop containing nucleoside triphosphate hydrolases"/>
    <property type="match status" value="1"/>
</dbReference>
<dbReference type="Gene3D" id="1.25.40.10">
    <property type="entry name" value="Tetratricopeptide repeat domain"/>
    <property type="match status" value="3"/>
</dbReference>
<keyword evidence="3 5" id="KW-0238">DNA-binding</keyword>
<dbReference type="InterPro" id="IPR005158">
    <property type="entry name" value="BTAD"/>
</dbReference>
<evidence type="ECO:0000256" key="6">
    <source>
        <dbReference type="SAM" id="MobiDB-lite"/>
    </source>
</evidence>
<evidence type="ECO:0000256" key="1">
    <source>
        <dbReference type="ARBA" id="ARBA00005820"/>
    </source>
</evidence>
<dbReference type="PANTHER" id="PTHR35807">
    <property type="entry name" value="TRANSCRIPTIONAL REGULATOR REDD-RELATED"/>
    <property type="match status" value="1"/>
</dbReference>
<dbReference type="InterPro" id="IPR036388">
    <property type="entry name" value="WH-like_DNA-bd_sf"/>
</dbReference>
<dbReference type="SMART" id="SM00028">
    <property type="entry name" value="TPR"/>
    <property type="match status" value="4"/>
</dbReference>
<dbReference type="Pfam" id="PF00486">
    <property type="entry name" value="Trans_reg_C"/>
    <property type="match status" value="1"/>
</dbReference>
<dbReference type="InterPro" id="IPR001867">
    <property type="entry name" value="OmpR/PhoB-type_DNA-bd"/>
</dbReference>
<keyword evidence="4" id="KW-0804">Transcription</keyword>
<dbReference type="SUPFAM" id="SSF46894">
    <property type="entry name" value="C-terminal effector domain of the bipartite response regulators"/>
    <property type="match status" value="1"/>
</dbReference>
<feature type="domain" description="OmpR/PhoB-type" evidence="7">
    <location>
        <begin position="1"/>
        <end position="100"/>
    </location>
</feature>
<dbReference type="InterPro" id="IPR016032">
    <property type="entry name" value="Sig_transdc_resp-reg_C-effctor"/>
</dbReference>
<evidence type="ECO:0000256" key="4">
    <source>
        <dbReference type="ARBA" id="ARBA00023163"/>
    </source>
</evidence>
<dbReference type="PANTHER" id="PTHR35807:SF1">
    <property type="entry name" value="TRANSCRIPTIONAL REGULATOR REDD"/>
    <property type="match status" value="1"/>
</dbReference>
<dbReference type="InterPro" id="IPR011990">
    <property type="entry name" value="TPR-like_helical_dom_sf"/>
</dbReference>
<evidence type="ECO:0000256" key="3">
    <source>
        <dbReference type="ARBA" id="ARBA00023125"/>
    </source>
</evidence>
<evidence type="ECO:0000313" key="8">
    <source>
        <dbReference type="EMBL" id="MDQ0371088.1"/>
    </source>
</evidence>
<dbReference type="Gene3D" id="1.10.10.10">
    <property type="entry name" value="Winged helix-like DNA-binding domain superfamily/Winged helix DNA-binding domain"/>
    <property type="match status" value="1"/>
</dbReference>
<gene>
    <name evidence="8" type="ORF">J2S42_007757</name>
</gene>
<accession>A0AAE4B487</accession>
<dbReference type="Pfam" id="PF03704">
    <property type="entry name" value="BTAD"/>
    <property type="match status" value="1"/>
</dbReference>
<dbReference type="SMART" id="SM00862">
    <property type="entry name" value="Trans_reg_C"/>
    <property type="match status" value="1"/>
</dbReference>
<organism evidence="8 9">
    <name type="scientific">Catenuloplanes indicus</name>
    <dbReference type="NCBI Taxonomy" id="137267"/>
    <lineage>
        <taxon>Bacteria</taxon>
        <taxon>Bacillati</taxon>
        <taxon>Actinomycetota</taxon>
        <taxon>Actinomycetes</taxon>
        <taxon>Micromonosporales</taxon>
        <taxon>Micromonosporaceae</taxon>
        <taxon>Catenuloplanes</taxon>
    </lineage>
</organism>
<name>A0AAE4B487_9ACTN</name>
<evidence type="ECO:0000256" key="5">
    <source>
        <dbReference type="PROSITE-ProRule" id="PRU01091"/>
    </source>
</evidence>
<dbReference type="EMBL" id="JAUSUZ010000001">
    <property type="protein sequence ID" value="MDQ0371088.1"/>
    <property type="molecule type" value="Genomic_DNA"/>
</dbReference>